<feature type="signal peptide" evidence="2">
    <location>
        <begin position="1"/>
        <end position="30"/>
    </location>
</feature>
<feature type="compositionally biased region" description="Pro residues" evidence="1">
    <location>
        <begin position="90"/>
        <end position="99"/>
    </location>
</feature>
<dbReference type="Proteomes" id="UP001499979">
    <property type="component" value="Unassembled WGS sequence"/>
</dbReference>
<evidence type="ECO:0000313" key="4">
    <source>
        <dbReference type="Proteomes" id="UP001499979"/>
    </source>
</evidence>
<dbReference type="EMBL" id="BAAAJE010000026">
    <property type="protein sequence ID" value="GAA1159785.1"/>
    <property type="molecule type" value="Genomic_DNA"/>
</dbReference>
<accession>A0ABN1UQB8</accession>
<dbReference type="RefSeq" id="WP_343909960.1">
    <property type="nucleotide sequence ID" value="NZ_BAAAJE010000026.1"/>
</dbReference>
<proteinExistence type="predicted"/>
<organism evidence="3 4">
    <name type="scientific">Nocardioides aquiterrae</name>
    <dbReference type="NCBI Taxonomy" id="203799"/>
    <lineage>
        <taxon>Bacteria</taxon>
        <taxon>Bacillati</taxon>
        <taxon>Actinomycetota</taxon>
        <taxon>Actinomycetes</taxon>
        <taxon>Propionibacteriales</taxon>
        <taxon>Nocardioidaceae</taxon>
        <taxon>Nocardioides</taxon>
    </lineage>
</organism>
<evidence type="ECO:0000256" key="1">
    <source>
        <dbReference type="SAM" id="MobiDB-lite"/>
    </source>
</evidence>
<evidence type="ECO:0008006" key="5">
    <source>
        <dbReference type="Google" id="ProtNLM"/>
    </source>
</evidence>
<feature type="region of interest" description="Disordered" evidence="1">
    <location>
        <begin position="86"/>
        <end position="106"/>
    </location>
</feature>
<evidence type="ECO:0000313" key="3">
    <source>
        <dbReference type="EMBL" id="GAA1159785.1"/>
    </source>
</evidence>
<reference evidence="3 4" key="1">
    <citation type="journal article" date="2019" name="Int. J. Syst. Evol. Microbiol.">
        <title>The Global Catalogue of Microorganisms (GCM) 10K type strain sequencing project: providing services to taxonomists for standard genome sequencing and annotation.</title>
        <authorList>
            <consortium name="The Broad Institute Genomics Platform"/>
            <consortium name="The Broad Institute Genome Sequencing Center for Infectious Disease"/>
            <person name="Wu L."/>
            <person name="Ma J."/>
        </authorList>
    </citation>
    <scope>NUCLEOTIDE SEQUENCE [LARGE SCALE GENOMIC DNA]</scope>
    <source>
        <strain evidence="3 4">JCM 11813</strain>
    </source>
</reference>
<feature type="chain" id="PRO_5046453673" description="Secreted protein" evidence="2">
    <location>
        <begin position="31"/>
        <end position="358"/>
    </location>
</feature>
<sequence>MTAQSRYRIAAALGALIAPLALVATTSAPADAGTSSHKHQIYEYKVEKYIRLAGVGTDTVGDSPTQTLSCDPGDIVLDGMWSIKNVDQYNPPPPDPDGPPTTTGGVYNDARDVYVVSSYPDQFDPRRWNFEFDNRAYGDAQVKLFLTCIRSFTEYTNSHRHDIKVRNVAPIQAFTAPHATYTDRYVYDRGAVCTADEMFVAPGFDLTGLADHRLVATYPTNSGRGWEWEFGASAPAAAPWFYGKCIERRVFDGATPRHSVGMKHMPSASFASGFTVSVPLGDQQESRYSCDQDDNSLHGYKAMVGWFWMGNHWDDSWYLGMEPRPKTRAYVFWNFNGTPAQAKIGTLCINSRTSFPLP</sequence>
<comment type="caution">
    <text evidence="3">The sequence shown here is derived from an EMBL/GenBank/DDBJ whole genome shotgun (WGS) entry which is preliminary data.</text>
</comment>
<name>A0ABN1UQB8_9ACTN</name>
<gene>
    <name evidence="3" type="ORF">GCM10009606_42370</name>
</gene>
<protein>
    <recommendedName>
        <fullName evidence="5">Secreted protein</fullName>
    </recommendedName>
</protein>
<keyword evidence="2" id="KW-0732">Signal</keyword>
<evidence type="ECO:0000256" key="2">
    <source>
        <dbReference type="SAM" id="SignalP"/>
    </source>
</evidence>
<keyword evidence="4" id="KW-1185">Reference proteome</keyword>